<evidence type="ECO:0000313" key="1">
    <source>
        <dbReference type="EMBL" id="UXY14510.1"/>
    </source>
</evidence>
<dbReference type="RefSeq" id="WP_263123810.1">
    <property type="nucleotide sequence ID" value="NZ_CP106753.1"/>
</dbReference>
<reference evidence="1" key="1">
    <citation type="submission" date="2022-10" db="EMBL/GenBank/DDBJ databases">
        <title>Chitiniphilus purpureus sp. nov., a novel chitin-degrading bacterium isolated from crawfish pond sediment.</title>
        <authorList>
            <person name="Li K."/>
        </authorList>
    </citation>
    <scope>NUCLEOTIDE SEQUENCE</scope>
    <source>
        <strain evidence="1">CD1</strain>
    </source>
</reference>
<evidence type="ECO:0000313" key="2">
    <source>
        <dbReference type="Proteomes" id="UP001061302"/>
    </source>
</evidence>
<keyword evidence="2" id="KW-1185">Reference proteome</keyword>
<protein>
    <submittedName>
        <fullName evidence="1">Uncharacterized protein</fullName>
    </submittedName>
</protein>
<name>A0ABY6DJI7_9NEIS</name>
<gene>
    <name evidence="1" type="ORF">N8I74_14455</name>
</gene>
<accession>A0ABY6DJI7</accession>
<proteinExistence type="predicted"/>
<dbReference type="EMBL" id="CP106753">
    <property type="protein sequence ID" value="UXY14510.1"/>
    <property type="molecule type" value="Genomic_DNA"/>
</dbReference>
<dbReference type="Proteomes" id="UP001061302">
    <property type="component" value="Chromosome"/>
</dbReference>
<sequence length="283" mass="30537">MDVLAPPTRPALPYSEHLLQAALSLALASLQAHELALAQAELGEIGLPDAAPGRGELTQLDPLAPLYLAHELERAGLLATAEKVAGLFASGAVAPPPGEAATALHRFWRTRRERLNETERRALFGQVFEAQVFYPRMQRLCEAILALADNGDTMDVREDVGLRLAVRALRELLFTRLGGMVAFTARDVLDTVREAALFLRDPALLQAFSVRSLWGLLAVGGERSEHEARQYAELGAAGIELLRWLARPDAGDGGPQAGQAAVRPLFGAAQRWLMAWGSLPASS</sequence>
<organism evidence="1 2">
    <name type="scientific">Chitiniphilus purpureus</name>
    <dbReference type="NCBI Taxonomy" id="2981137"/>
    <lineage>
        <taxon>Bacteria</taxon>
        <taxon>Pseudomonadati</taxon>
        <taxon>Pseudomonadota</taxon>
        <taxon>Betaproteobacteria</taxon>
        <taxon>Neisseriales</taxon>
        <taxon>Chitinibacteraceae</taxon>
        <taxon>Chitiniphilus</taxon>
    </lineage>
</organism>